<dbReference type="Proteomes" id="UP000233293">
    <property type="component" value="Unassembled WGS sequence"/>
</dbReference>
<organism evidence="2 3">
    <name type="scientific">Telmatospirillum siberiense</name>
    <dbReference type="NCBI Taxonomy" id="382514"/>
    <lineage>
        <taxon>Bacteria</taxon>
        <taxon>Pseudomonadati</taxon>
        <taxon>Pseudomonadota</taxon>
        <taxon>Alphaproteobacteria</taxon>
        <taxon>Rhodospirillales</taxon>
        <taxon>Rhodospirillaceae</taxon>
        <taxon>Telmatospirillum</taxon>
    </lineage>
</organism>
<name>A0A2N3PNG9_9PROT</name>
<dbReference type="Gene3D" id="1.10.4080.10">
    <property type="entry name" value="ADP-ribosylation/Crystallin J1"/>
    <property type="match status" value="1"/>
</dbReference>
<dbReference type="GO" id="GO:0046872">
    <property type="term" value="F:metal ion binding"/>
    <property type="evidence" value="ECO:0007669"/>
    <property type="project" value="UniProtKB-KW"/>
</dbReference>
<feature type="binding site" evidence="1">
    <location>
        <position position="243"/>
    </location>
    <ligand>
        <name>Mg(2+)</name>
        <dbReference type="ChEBI" id="CHEBI:18420"/>
        <label>1</label>
    </ligand>
</feature>
<evidence type="ECO:0000313" key="3">
    <source>
        <dbReference type="Proteomes" id="UP000233293"/>
    </source>
</evidence>
<dbReference type="InterPro" id="IPR036705">
    <property type="entry name" value="Ribosyl_crysJ1_sf"/>
</dbReference>
<dbReference type="PANTHER" id="PTHR16222:SF12">
    <property type="entry name" value="ADP-RIBOSYLGLYCOHYDROLASE-RELATED"/>
    <property type="match status" value="1"/>
</dbReference>
<dbReference type="InterPro" id="IPR050792">
    <property type="entry name" value="ADP-ribosylglycohydrolase"/>
</dbReference>
<feature type="binding site" evidence="1">
    <location>
        <position position="246"/>
    </location>
    <ligand>
        <name>Mg(2+)</name>
        <dbReference type="ChEBI" id="CHEBI:18420"/>
        <label>1</label>
    </ligand>
</feature>
<feature type="binding site" evidence="1">
    <location>
        <position position="61"/>
    </location>
    <ligand>
        <name>Mg(2+)</name>
        <dbReference type="ChEBI" id="CHEBI:18420"/>
        <label>1</label>
    </ligand>
</feature>
<comment type="caution">
    <text evidence="2">The sequence shown here is derived from an EMBL/GenBank/DDBJ whole genome shotgun (WGS) entry which is preliminary data.</text>
</comment>
<dbReference type="RefSeq" id="WP_101253274.1">
    <property type="nucleotide sequence ID" value="NZ_PIUM01000041.1"/>
</dbReference>
<dbReference type="SUPFAM" id="SSF101478">
    <property type="entry name" value="ADP-ribosylglycohydrolase"/>
    <property type="match status" value="1"/>
</dbReference>
<protein>
    <submittedName>
        <fullName evidence="2">ADP-ribosyl-[dinitrogen reductase] hydrolase</fullName>
    </submittedName>
</protein>
<keyword evidence="2" id="KW-0378">Hydrolase</keyword>
<dbReference type="NCBIfam" id="TIGR02662">
    <property type="entry name" value="dinitro_DRAG"/>
    <property type="match status" value="1"/>
</dbReference>
<evidence type="ECO:0000313" key="2">
    <source>
        <dbReference type="EMBL" id="PKU21942.1"/>
    </source>
</evidence>
<reference evidence="3" key="1">
    <citation type="submission" date="2017-12" db="EMBL/GenBank/DDBJ databases">
        <title>Draft genome sequence of Telmatospirillum siberiense 26-4b1T, an acidotolerant peatland alphaproteobacterium potentially involved in sulfur cycling.</title>
        <authorList>
            <person name="Hausmann B."/>
            <person name="Pjevac P."/>
            <person name="Schreck K."/>
            <person name="Herbold C.W."/>
            <person name="Daims H."/>
            <person name="Wagner M."/>
            <person name="Pester M."/>
            <person name="Loy A."/>
        </authorList>
    </citation>
    <scope>NUCLEOTIDE SEQUENCE [LARGE SCALE GENOMIC DNA]</scope>
    <source>
        <strain evidence="3">26-4b1</strain>
    </source>
</reference>
<dbReference type="Pfam" id="PF03747">
    <property type="entry name" value="ADP_ribosyl_GH"/>
    <property type="match status" value="1"/>
</dbReference>
<keyword evidence="1" id="KW-0460">Magnesium</keyword>
<dbReference type="GO" id="GO:0016787">
    <property type="term" value="F:hydrolase activity"/>
    <property type="evidence" value="ECO:0007669"/>
    <property type="project" value="UniProtKB-KW"/>
</dbReference>
<proteinExistence type="predicted"/>
<dbReference type="PANTHER" id="PTHR16222">
    <property type="entry name" value="ADP-RIBOSYLGLYCOHYDROLASE"/>
    <property type="match status" value="1"/>
</dbReference>
<keyword evidence="1" id="KW-0479">Metal-binding</keyword>
<comment type="cofactor">
    <cofactor evidence="1">
        <name>Mg(2+)</name>
        <dbReference type="ChEBI" id="CHEBI:18420"/>
    </cofactor>
    <text evidence="1">Binds 2 magnesium ions per subunit.</text>
</comment>
<feature type="binding site" evidence="1">
    <location>
        <position position="59"/>
    </location>
    <ligand>
        <name>Mg(2+)</name>
        <dbReference type="ChEBI" id="CHEBI:18420"/>
        <label>1</label>
    </ligand>
</feature>
<gene>
    <name evidence="2" type="primary">draG</name>
    <name evidence="2" type="ORF">CWS72_24280</name>
</gene>
<feature type="binding site" evidence="1">
    <location>
        <position position="60"/>
    </location>
    <ligand>
        <name>Mg(2+)</name>
        <dbReference type="ChEBI" id="CHEBI:18420"/>
        <label>1</label>
    </ligand>
</feature>
<dbReference type="InterPro" id="IPR013479">
    <property type="entry name" value="ADP-ribosyl_diN_reduct_hydro"/>
</dbReference>
<feature type="binding site" evidence="1">
    <location>
        <position position="245"/>
    </location>
    <ligand>
        <name>Mg(2+)</name>
        <dbReference type="ChEBI" id="CHEBI:18420"/>
        <label>1</label>
    </ligand>
</feature>
<accession>A0A2N3PNG9</accession>
<dbReference type="AlphaFoldDB" id="A0A2N3PNG9"/>
<sequence>MEQISLKERALGAYLGLAVGDALGATVEFLTRSEIAAKYGTHCRMIGGGWLKLKPGQVTDDTQMAIYLGRSILAARGWDPKLTCDHFTEWLKSKPVDVGSTCRRGIRRYMVEGTLSTPFHEGDAGNGAAMRNLPVAIATLHDAEACTRWTTEQAHITHNHPLSDSATLCLGHMVRALLLGGGIRGARAEANTLIATHKTFKFEPYRGNASAYIVDTMQTVLHHYFRTDSYRSCVIEVINQGGDADTTGAIAGMLAGATYGVQSIPSGWIQKLDPAIRGEIETQVVDLLTIAETNRF</sequence>
<evidence type="ECO:0000256" key="1">
    <source>
        <dbReference type="PIRSR" id="PIRSR605502-1"/>
    </source>
</evidence>
<dbReference type="InterPro" id="IPR005502">
    <property type="entry name" value="Ribosyl_crysJ1"/>
</dbReference>
<dbReference type="OrthoDB" id="9806482at2"/>
<dbReference type="EMBL" id="PIUM01000041">
    <property type="protein sequence ID" value="PKU21942.1"/>
    <property type="molecule type" value="Genomic_DNA"/>
</dbReference>
<keyword evidence="3" id="KW-1185">Reference proteome</keyword>